<evidence type="ECO:0000313" key="3">
    <source>
        <dbReference type="Proteomes" id="UP000007382"/>
    </source>
</evidence>
<proteinExistence type="predicted"/>
<evidence type="ECO:0000313" key="2">
    <source>
        <dbReference type="EMBL" id="BAM07607.1"/>
    </source>
</evidence>
<reference evidence="3" key="2">
    <citation type="submission" date="2012-03" db="EMBL/GenBank/DDBJ databases">
        <title>The complete genome sequence of the pioneer microbe on fresh volcanic deposit, Leptospirillum ferrooxidans strain C2-3.</title>
        <authorList>
            <person name="Fujimura R."/>
            <person name="Sato Y."/>
            <person name="Nishizawa T."/>
            <person name="Nanba K."/>
            <person name="Oshima K."/>
            <person name="Hattori M."/>
            <person name="Kamijo T."/>
            <person name="Ohta H."/>
        </authorList>
    </citation>
    <scope>NUCLEOTIDE SEQUENCE [LARGE SCALE GENOMIC DNA]</scope>
    <source>
        <strain evidence="3">C2-3</strain>
    </source>
</reference>
<reference evidence="2 3" key="1">
    <citation type="journal article" date="2012" name="J. Bacteriol.">
        <title>Complete Genome Sequence of Leptospirillum ferrooxidans Strain C2-3, Isolated from a Fresh Volcanic Ash Deposit on the Island of Miyake, Japan.</title>
        <authorList>
            <person name="Fujimura R."/>
            <person name="Sato Y."/>
            <person name="Nishizawa T."/>
            <person name="Oshima K."/>
            <person name="Kim S.-W."/>
            <person name="Hattori M."/>
            <person name="Kamijo T."/>
            <person name="Ohta H."/>
        </authorList>
    </citation>
    <scope>NUCLEOTIDE SEQUENCE [LARGE SCALE GENOMIC DNA]</scope>
    <source>
        <strain evidence="2 3">C2-3</strain>
    </source>
</reference>
<keyword evidence="1" id="KW-0732">Signal</keyword>
<dbReference type="AlphaFoldDB" id="I0IQQ8"/>
<keyword evidence="3" id="KW-1185">Reference proteome</keyword>
<organism evidence="2 3">
    <name type="scientific">Leptospirillum ferrooxidans (strain C2-3)</name>
    <dbReference type="NCBI Taxonomy" id="1162668"/>
    <lineage>
        <taxon>Bacteria</taxon>
        <taxon>Pseudomonadati</taxon>
        <taxon>Nitrospirota</taxon>
        <taxon>Nitrospiria</taxon>
        <taxon>Nitrospirales</taxon>
        <taxon>Nitrospiraceae</taxon>
        <taxon>Leptospirillum</taxon>
    </lineage>
</organism>
<gene>
    <name evidence="2" type="ordered locus">LFE_1930</name>
</gene>
<feature type="signal peptide" evidence="1">
    <location>
        <begin position="1"/>
        <end position="34"/>
    </location>
</feature>
<accession>I0IQQ8</accession>
<dbReference type="PATRIC" id="fig|1162668.3.peg.2292"/>
<protein>
    <recommendedName>
        <fullName evidence="4">Lipoprotein</fullName>
    </recommendedName>
</protein>
<evidence type="ECO:0000256" key="1">
    <source>
        <dbReference type="SAM" id="SignalP"/>
    </source>
</evidence>
<dbReference type="RefSeq" id="WP_014450091.1">
    <property type="nucleotide sequence ID" value="NC_017094.1"/>
</dbReference>
<evidence type="ECO:0008006" key="4">
    <source>
        <dbReference type="Google" id="ProtNLM"/>
    </source>
</evidence>
<name>I0IQQ8_LEPFC</name>
<dbReference type="EMBL" id="AP012342">
    <property type="protein sequence ID" value="BAM07607.1"/>
    <property type="molecule type" value="Genomic_DNA"/>
</dbReference>
<dbReference type="HOGENOM" id="CLU_794094_0_0_0"/>
<dbReference type="Proteomes" id="UP000007382">
    <property type="component" value="Chromosome"/>
</dbReference>
<feature type="chain" id="PRO_5003629454" description="Lipoprotein" evidence="1">
    <location>
        <begin position="35"/>
        <end position="387"/>
    </location>
</feature>
<dbReference type="PROSITE" id="PS51257">
    <property type="entry name" value="PROKAR_LIPOPROTEIN"/>
    <property type="match status" value="1"/>
</dbReference>
<dbReference type="KEGG" id="lfc:LFE_1930"/>
<sequence length="387" mass="39110">MEPRPTPQKCLHQKSSIPAMLLAAAIFLSSSACGNGNMFNGVSGNGTGTLAGAESIASTDIKNSNYSAAISALQPYCPQNTCPDTTSTIILSDAYLATGTSSNVTTVAAVQTSSTTQTGLNQIASASLSGEDSNQILATLIADATGNPTANQTLTSISQAISCATNNTCTMDGVKNLQAAIELLVNAGLTEANCQSGASSTCDAGLASMYMIDVSAYIMTAISYQSGLTYNTALPTPVFELCTANATLQSGTAGTASCTQNLSASTLNTDLVNNPAIVDDICNLLYNGATSSITDPCGTLSGSISASYTTIAPPGLVEVLPTILSSLGATSAGQTVTNSAYEFLNTLLSCSWTVGGSCPSSTQETAPTTAPSSSNILAIVSNYMAQI</sequence>